<reference evidence="2" key="1">
    <citation type="journal article" date="2019" name="Int. J. Syst. Evol. Microbiol.">
        <title>The Global Catalogue of Microorganisms (GCM) 10K type strain sequencing project: providing services to taxonomists for standard genome sequencing and annotation.</title>
        <authorList>
            <consortium name="The Broad Institute Genomics Platform"/>
            <consortium name="The Broad Institute Genome Sequencing Center for Infectious Disease"/>
            <person name="Wu L."/>
            <person name="Ma J."/>
        </authorList>
    </citation>
    <scope>NUCLEOTIDE SEQUENCE [LARGE SCALE GENOMIC DNA]</scope>
    <source>
        <strain evidence="2">JCM 17021</strain>
    </source>
</reference>
<protein>
    <submittedName>
        <fullName evidence="1">Uncharacterized protein</fullName>
    </submittedName>
</protein>
<name>A0ABP7K0L7_9MICO</name>
<dbReference type="EMBL" id="BAABCN010000002">
    <property type="protein sequence ID" value="GAA3861409.1"/>
    <property type="molecule type" value="Genomic_DNA"/>
</dbReference>
<sequence>MIGLGHPRPGSWNLFQCDGLKVCEIFKTISRFRGSTNEFKRVMETNLYPSRHWREGSLRQRPNGTGGAPFSWGIDVKQHGAIGTPSDSPAVARASQSSLEYLPSSGLVRARSVE</sequence>
<comment type="caution">
    <text evidence="1">The sequence shown here is derived from an EMBL/GenBank/DDBJ whole genome shotgun (WGS) entry which is preliminary data.</text>
</comment>
<evidence type="ECO:0000313" key="2">
    <source>
        <dbReference type="Proteomes" id="UP001501803"/>
    </source>
</evidence>
<gene>
    <name evidence="1" type="ORF">GCM10022381_02190</name>
</gene>
<keyword evidence="2" id="KW-1185">Reference proteome</keyword>
<accession>A0ABP7K0L7</accession>
<organism evidence="1 2">
    <name type="scientific">Leifsonia kafniensis</name>
    <dbReference type="NCBI Taxonomy" id="475957"/>
    <lineage>
        <taxon>Bacteria</taxon>
        <taxon>Bacillati</taxon>
        <taxon>Actinomycetota</taxon>
        <taxon>Actinomycetes</taxon>
        <taxon>Micrococcales</taxon>
        <taxon>Microbacteriaceae</taxon>
        <taxon>Leifsonia</taxon>
    </lineage>
</organism>
<evidence type="ECO:0000313" key="1">
    <source>
        <dbReference type="EMBL" id="GAA3861409.1"/>
    </source>
</evidence>
<dbReference type="Proteomes" id="UP001501803">
    <property type="component" value="Unassembled WGS sequence"/>
</dbReference>
<proteinExistence type="predicted"/>